<gene>
    <name evidence="2" type="ORF">OUZ56_031971</name>
</gene>
<proteinExistence type="predicted"/>
<protein>
    <submittedName>
        <fullName evidence="2">Uncharacterized protein</fullName>
    </submittedName>
</protein>
<comment type="caution">
    <text evidence="2">The sequence shown here is derived from an EMBL/GenBank/DDBJ whole genome shotgun (WGS) entry which is preliminary data.</text>
</comment>
<dbReference type="EMBL" id="JAOYFB010000005">
    <property type="protein sequence ID" value="KAK4017013.1"/>
    <property type="molecule type" value="Genomic_DNA"/>
</dbReference>
<keyword evidence="3" id="KW-1185">Reference proteome</keyword>
<evidence type="ECO:0000256" key="1">
    <source>
        <dbReference type="SAM" id="Phobius"/>
    </source>
</evidence>
<keyword evidence="1" id="KW-0812">Transmembrane</keyword>
<evidence type="ECO:0000313" key="2">
    <source>
        <dbReference type="EMBL" id="KAK4017013.1"/>
    </source>
</evidence>
<accession>A0ABQ9ZVR5</accession>
<keyword evidence="1" id="KW-1133">Transmembrane helix</keyword>
<sequence length="407" mass="43924">MPFIDDDLLWCPDNDGRMVDLSCLTAAQSVQPTAVPPLSQGGEFSDLTELSHADLNGLVSEIEGEDEIFKQFGNFELDNIFAEFDEKVGDCTTLLNNHTEADDFLRKRLAKRNYLDDHRENSHFCSNGVVSSSNQVQCSSSVSSNDCHSLQLGGNVEGTTISVRGSITLSSGRYLPSMNANHPVNLPLSYGEPSTPPCSSSTYISLSSATPTLSSLLNTPSLHNQSLNLLKSVNTSSPSTPVSSRTTSSHCLNSPLPSLIKNKNIVAANPLLAEKLAAPAAPLPPTSCTALAQSLGIAPIKEEPPSSPRSMSPFSMLTSSLNVDCDNLQPPLPSPDSSKVKEVERQTKRLVVQRNKCVMASATYGSVFFFFAMPSFFSFLVYPHPSNYILALFITSPSAPVKSLWRC</sequence>
<keyword evidence="1" id="KW-0472">Membrane</keyword>
<reference evidence="2 3" key="1">
    <citation type="journal article" date="2023" name="Nucleic Acids Res.">
        <title>The hologenome of Daphnia magna reveals possible DNA methylation and microbiome-mediated evolution of the host genome.</title>
        <authorList>
            <person name="Chaturvedi A."/>
            <person name="Li X."/>
            <person name="Dhandapani V."/>
            <person name="Marshall H."/>
            <person name="Kissane S."/>
            <person name="Cuenca-Cambronero M."/>
            <person name="Asole G."/>
            <person name="Calvet F."/>
            <person name="Ruiz-Romero M."/>
            <person name="Marangio P."/>
            <person name="Guigo R."/>
            <person name="Rago D."/>
            <person name="Mirbahai L."/>
            <person name="Eastwood N."/>
            <person name="Colbourne J.K."/>
            <person name="Zhou J."/>
            <person name="Mallon E."/>
            <person name="Orsini L."/>
        </authorList>
    </citation>
    <scope>NUCLEOTIDE SEQUENCE [LARGE SCALE GENOMIC DNA]</scope>
    <source>
        <strain evidence="2">LRV0_1</strain>
    </source>
</reference>
<organism evidence="2 3">
    <name type="scientific">Daphnia magna</name>
    <dbReference type="NCBI Taxonomy" id="35525"/>
    <lineage>
        <taxon>Eukaryota</taxon>
        <taxon>Metazoa</taxon>
        <taxon>Ecdysozoa</taxon>
        <taxon>Arthropoda</taxon>
        <taxon>Crustacea</taxon>
        <taxon>Branchiopoda</taxon>
        <taxon>Diplostraca</taxon>
        <taxon>Cladocera</taxon>
        <taxon>Anomopoda</taxon>
        <taxon>Daphniidae</taxon>
        <taxon>Daphnia</taxon>
    </lineage>
</organism>
<name>A0ABQ9ZVR5_9CRUS</name>
<feature type="transmembrane region" description="Helical" evidence="1">
    <location>
        <begin position="358"/>
        <end position="382"/>
    </location>
</feature>
<evidence type="ECO:0000313" key="3">
    <source>
        <dbReference type="Proteomes" id="UP001234178"/>
    </source>
</evidence>
<dbReference type="Proteomes" id="UP001234178">
    <property type="component" value="Unassembled WGS sequence"/>
</dbReference>